<feature type="transmembrane region" description="Helical" evidence="8">
    <location>
        <begin position="222"/>
        <end position="243"/>
    </location>
</feature>
<reference evidence="10 12" key="2">
    <citation type="submission" date="2016-11" db="EMBL/GenBank/DDBJ databases">
        <title>Description of two novel members of the family Erysipelotrichaceae: Ileibacterium lipovorans gen. nov., sp. nov. and Dubosiella newyorkensis, gen. nov., sp. nov.</title>
        <authorList>
            <person name="Cox L.M."/>
            <person name="Sohn J."/>
            <person name="Tyrrell K.L."/>
            <person name="Citron D.M."/>
            <person name="Lawson P.A."/>
            <person name="Patel N.B."/>
            <person name="Iizumi T."/>
            <person name="Perez-Perez G.I."/>
            <person name="Goldstein E.J."/>
            <person name="Blaser M.J."/>
        </authorList>
    </citation>
    <scope>NUCLEOTIDE SEQUENCE [LARGE SCALE GENOMIC DNA]</scope>
    <source>
        <strain evidence="10 12">NYU-BL-K8</strain>
    </source>
</reference>
<keyword evidence="6 8" id="KW-1133">Transmembrane helix</keyword>
<keyword evidence="7 8" id="KW-0472">Membrane</keyword>
<dbReference type="PANTHER" id="PTHR36838:SF1">
    <property type="entry name" value="SLR1864 PROTEIN"/>
    <property type="match status" value="1"/>
</dbReference>
<dbReference type="EMBL" id="MPJZ01000046">
    <property type="protein sequence ID" value="OLU45643.1"/>
    <property type="molecule type" value="Genomic_DNA"/>
</dbReference>
<feature type="transmembrane region" description="Helical" evidence="8">
    <location>
        <begin position="6"/>
        <end position="25"/>
    </location>
</feature>
<evidence type="ECO:0000313" key="9">
    <source>
        <dbReference type="EMBL" id="AMK55732.1"/>
    </source>
</evidence>
<evidence type="ECO:0000256" key="8">
    <source>
        <dbReference type="SAM" id="Phobius"/>
    </source>
</evidence>
<dbReference type="Proteomes" id="UP000069771">
    <property type="component" value="Chromosome"/>
</dbReference>
<dbReference type="Gene3D" id="1.20.1530.20">
    <property type="match status" value="1"/>
</dbReference>
<feature type="transmembrane region" description="Helical" evidence="8">
    <location>
        <begin position="283"/>
        <end position="305"/>
    </location>
</feature>
<keyword evidence="3" id="KW-0813">Transport</keyword>
<evidence type="ECO:0000256" key="4">
    <source>
        <dbReference type="ARBA" id="ARBA00022475"/>
    </source>
</evidence>
<feature type="transmembrane region" description="Helical" evidence="8">
    <location>
        <begin position="158"/>
        <end position="177"/>
    </location>
</feature>
<dbReference type="EMBL" id="CP011391">
    <property type="protein sequence ID" value="AMK55732.1"/>
    <property type="molecule type" value="Genomic_DNA"/>
</dbReference>
<feature type="transmembrane region" description="Helical" evidence="8">
    <location>
        <begin position="249"/>
        <end position="271"/>
    </location>
</feature>
<feature type="transmembrane region" description="Helical" evidence="8">
    <location>
        <begin position="97"/>
        <end position="118"/>
    </location>
</feature>
<evidence type="ECO:0008006" key="13">
    <source>
        <dbReference type="Google" id="ProtNLM"/>
    </source>
</evidence>
<dbReference type="Proteomes" id="UP000186758">
    <property type="component" value="Unassembled WGS sequence"/>
</dbReference>
<evidence type="ECO:0000256" key="1">
    <source>
        <dbReference type="ARBA" id="ARBA00004651"/>
    </source>
</evidence>
<organism evidence="9 11">
    <name type="scientific">Faecalibaculum rodentium</name>
    <dbReference type="NCBI Taxonomy" id="1702221"/>
    <lineage>
        <taxon>Bacteria</taxon>
        <taxon>Bacillati</taxon>
        <taxon>Bacillota</taxon>
        <taxon>Erysipelotrichia</taxon>
        <taxon>Erysipelotrichales</taxon>
        <taxon>Erysipelotrichaceae</taxon>
        <taxon>Faecalibaculum</taxon>
    </lineage>
</organism>
<feature type="transmembrane region" description="Helical" evidence="8">
    <location>
        <begin position="59"/>
        <end position="85"/>
    </location>
</feature>
<keyword evidence="5 8" id="KW-0812">Transmembrane</keyword>
<dbReference type="AlphaFoldDB" id="A0A140DYK5"/>
<feature type="transmembrane region" description="Helical" evidence="8">
    <location>
        <begin position="32"/>
        <end position="53"/>
    </location>
</feature>
<dbReference type="GO" id="GO:0055085">
    <property type="term" value="P:transmembrane transport"/>
    <property type="evidence" value="ECO:0007669"/>
    <property type="project" value="InterPro"/>
</dbReference>
<gene>
    <name evidence="9" type="ORF">AALO17_25980</name>
    <name evidence="10" type="ORF">BO223_04675</name>
</gene>
<keyword evidence="4" id="KW-1003">Cell membrane</keyword>
<dbReference type="InterPro" id="IPR038770">
    <property type="entry name" value="Na+/solute_symporter_sf"/>
</dbReference>
<evidence type="ECO:0000256" key="3">
    <source>
        <dbReference type="ARBA" id="ARBA00022448"/>
    </source>
</evidence>
<dbReference type="GO" id="GO:0005886">
    <property type="term" value="C:plasma membrane"/>
    <property type="evidence" value="ECO:0007669"/>
    <property type="project" value="UniProtKB-SubCell"/>
</dbReference>
<dbReference type="OrthoDB" id="9798064at2"/>
<keyword evidence="11" id="KW-1185">Reference proteome</keyword>
<dbReference type="PATRIC" id="fig|1702221.3.peg.2528"/>
<dbReference type="Pfam" id="PF03547">
    <property type="entry name" value="Mem_trans"/>
    <property type="match status" value="2"/>
</dbReference>
<comment type="similarity">
    <text evidence="2">Belongs to the auxin efflux carrier (TC 2.A.69) family.</text>
</comment>
<evidence type="ECO:0000313" key="11">
    <source>
        <dbReference type="Proteomes" id="UP000069771"/>
    </source>
</evidence>
<dbReference type="PANTHER" id="PTHR36838">
    <property type="entry name" value="AUXIN EFFLUX CARRIER FAMILY PROTEIN"/>
    <property type="match status" value="1"/>
</dbReference>
<dbReference type="InterPro" id="IPR004776">
    <property type="entry name" value="Mem_transp_PIN-like"/>
</dbReference>
<evidence type="ECO:0000313" key="10">
    <source>
        <dbReference type="EMBL" id="OLU45643.1"/>
    </source>
</evidence>
<name>A0A140DYK5_9FIRM</name>
<dbReference type="KEGG" id="fro:AALO17_25980"/>
<evidence type="ECO:0000256" key="7">
    <source>
        <dbReference type="ARBA" id="ARBA00023136"/>
    </source>
</evidence>
<evidence type="ECO:0000313" key="12">
    <source>
        <dbReference type="Proteomes" id="UP000186758"/>
    </source>
</evidence>
<feature type="transmembrane region" description="Helical" evidence="8">
    <location>
        <begin position="124"/>
        <end position="146"/>
    </location>
</feature>
<evidence type="ECO:0000256" key="6">
    <source>
        <dbReference type="ARBA" id="ARBA00022989"/>
    </source>
</evidence>
<dbReference type="RefSeq" id="WP_075885138.1">
    <property type="nucleotide sequence ID" value="NZ_CAJTBG010000007.1"/>
</dbReference>
<protein>
    <recommendedName>
        <fullName evidence="13">Transporter</fullName>
    </recommendedName>
</protein>
<comment type="subcellular location">
    <subcellularLocation>
        <location evidence="1">Cell membrane</location>
        <topology evidence="1">Multi-pass membrane protein</topology>
    </subcellularLocation>
</comment>
<sequence length="306" mass="33726">MEMLNLQIQIFLLLAIGWILGRLKLVDKQARFSLSSLVMDLVLPAAIIRSFQLEMTHEILVSTFAVLVLSVLIQIGCILLNKFVWKGIRDEAIRTNLEYGTVVNNAGTLGMVIAEAAFGEEGLLFASVFMIPVRIMMWSYGITLYSHTASRKDAFKKAALHPCVVAVYIGVLVLIAQNSGFVLPAAVQSTLNAVANCNTALVMIVIGTILSDVHVRHMFDRLSIGYSVFRLLIMPGVLLLLRFLPIPALAANVCILESAMPAASTMVMLADKYHRDPAFASKMVFVSTLLSLFTMPFWTWVFSIIA</sequence>
<dbReference type="GeneID" id="78479087"/>
<feature type="transmembrane region" description="Helical" evidence="8">
    <location>
        <begin position="189"/>
        <end position="210"/>
    </location>
</feature>
<proteinExistence type="inferred from homology"/>
<dbReference type="STRING" id="1702221.AALO17_25980"/>
<accession>A0A140DYK5</accession>
<evidence type="ECO:0000256" key="2">
    <source>
        <dbReference type="ARBA" id="ARBA00010145"/>
    </source>
</evidence>
<reference evidence="9 11" key="1">
    <citation type="journal article" date="2016" name="Gut Pathog.">
        <title>Whole genome sequencing of "Faecalibaculum rodentium" ALO17, isolated from C57BL/6J laboratory mouse feces.</title>
        <authorList>
            <person name="Lim S."/>
            <person name="Chang D.H."/>
            <person name="Ahn S."/>
            <person name="Kim B.C."/>
        </authorList>
    </citation>
    <scope>NUCLEOTIDE SEQUENCE [LARGE SCALE GENOMIC DNA]</scope>
    <source>
        <strain evidence="9 11">Alo17</strain>
    </source>
</reference>
<evidence type="ECO:0000256" key="5">
    <source>
        <dbReference type="ARBA" id="ARBA00022692"/>
    </source>
</evidence>